<dbReference type="PANTHER" id="PTHR11972">
    <property type="entry name" value="NADPH OXIDASE"/>
    <property type="match status" value="1"/>
</dbReference>
<protein>
    <submittedName>
        <fullName evidence="2">NADPH oxidase 4</fullName>
    </submittedName>
</protein>
<organism evidence="2 3">
    <name type="scientific">Chionoecetes opilio</name>
    <name type="common">Atlantic snow crab</name>
    <name type="synonym">Cancer opilio</name>
    <dbReference type="NCBI Taxonomy" id="41210"/>
    <lineage>
        <taxon>Eukaryota</taxon>
        <taxon>Metazoa</taxon>
        <taxon>Ecdysozoa</taxon>
        <taxon>Arthropoda</taxon>
        <taxon>Crustacea</taxon>
        <taxon>Multicrustacea</taxon>
        <taxon>Malacostraca</taxon>
        <taxon>Eumalacostraca</taxon>
        <taxon>Eucarida</taxon>
        <taxon>Decapoda</taxon>
        <taxon>Pleocyemata</taxon>
        <taxon>Brachyura</taxon>
        <taxon>Eubrachyura</taxon>
        <taxon>Majoidea</taxon>
        <taxon>Majidae</taxon>
        <taxon>Chionoecetes</taxon>
    </lineage>
</organism>
<evidence type="ECO:0000313" key="3">
    <source>
        <dbReference type="Proteomes" id="UP000770661"/>
    </source>
</evidence>
<name>A0A8J4XP44_CHIOP</name>
<dbReference type="EMBL" id="JACEEZ010023663">
    <property type="protein sequence ID" value="KAG0711013.1"/>
    <property type="molecule type" value="Genomic_DNA"/>
</dbReference>
<dbReference type="PANTHER" id="PTHR11972:SF153">
    <property type="entry name" value="SUPEROXIDE-GENERATING NADPH OXIDASE HEAVY CHAIN SUBUNIT A"/>
    <property type="match status" value="1"/>
</dbReference>
<keyword evidence="3" id="KW-1185">Reference proteome</keyword>
<keyword evidence="1" id="KW-0560">Oxidoreductase</keyword>
<sequence length="148" mass="16373">MVWTAACGSVFYADYMHYKRQPQYYYTRRMLGLGLCVSRGSAAVLNLSCCCLVVPMCRALTTALTLCRTRLARSTPAPSCLTLTAPPSHTAKTTHVMIAVTVIVSSVVHSAAHMANAINFSRHFSRRYPELNVASHKDEVREGDYITL</sequence>
<dbReference type="GO" id="GO:0043020">
    <property type="term" value="C:NADPH oxidase complex"/>
    <property type="evidence" value="ECO:0007669"/>
    <property type="project" value="TreeGrafter"/>
</dbReference>
<dbReference type="GO" id="GO:0042554">
    <property type="term" value="P:superoxide anion generation"/>
    <property type="evidence" value="ECO:0007669"/>
    <property type="project" value="TreeGrafter"/>
</dbReference>
<dbReference type="InterPro" id="IPR050369">
    <property type="entry name" value="RBOH/FRE"/>
</dbReference>
<dbReference type="GO" id="GO:0016175">
    <property type="term" value="F:superoxide-generating NAD(P)H oxidase activity"/>
    <property type="evidence" value="ECO:0007669"/>
    <property type="project" value="TreeGrafter"/>
</dbReference>
<reference evidence="2" key="1">
    <citation type="submission" date="2020-07" db="EMBL/GenBank/DDBJ databases">
        <title>The High-quality genome of the commercially important snow crab, Chionoecetes opilio.</title>
        <authorList>
            <person name="Jeong J.-H."/>
            <person name="Ryu S."/>
        </authorList>
    </citation>
    <scope>NUCLEOTIDE SEQUENCE</scope>
    <source>
        <strain evidence="2">MADBK_172401_WGS</strain>
        <tissue evidence="2">Digestive gland</tissue>
    </source>
</reference>
<dbReference type="Proteomes" id="UP000770661">
    <property type="component" value="Unassembled WGS sequence"/>
</dbReference>
<comment type="caution">
    <text evidence="2">The sequence shown here is derived from an EMBL/GenBank/DDBJ whole genome shotgun (WGS) entry which is preliminary data.</text>
</comment>
<dbReference type="AlphaFoldDB" id="A0A8J4XP44"/>
<accession>A0A8J4XP44</accession>
<gene>
    <name evidence="2" type="primary">Nox4</name>
    <name evidence="2" type="ORF">GWK47_021580</name>
</gene>
<dbReference type="GO" id="GO:0006952">
    <property type="term" value="P:defense response"/>
    <property type="evidence" value="ECO:0007669"/>
    <property type="project" value="TreeGrafter"/>
</dbReference>
<evidence type="ECO:0000313" key="2">
    <source>
        <dbReference type="EMBL" id="KAG0711013.1"/>
    </source>
</evidence>
<dbReference type="OrthoDB" id="436496at2759"/>
<evidence type="ECO:0000256" key="1">
    <source>
        <dbReference type="ARBA" id="ARBA00023002"/>
    </source>
</evidence>
<proteinExistence type="predicted"/>